<feature type="binding site" evidence="5">
    <location>
        <position position="80"/>
    </location>
    <ligand>
        <name>substrate</name>
    </ligand>
</feature>
<evidence type="ECO:0000313" key="8">
    <source>
        <dbReference type="EMBL" id="MCK8784875.1"/>
    </source>
</evidence>
<evidence type="ECO:0000256" key="6">
    <source>
        <dbReference type="PIRSR" id="PIRSR015582-2"/>
    </source>
</evidence>
<evidence type="ECO:0000259" key="7">
    <source>
        <dbReference type="Pfam" id="PF03328"/>
    </source>
</evidence>
<dbReference type="Proteomes" id="UP001139516">
    <property type="component" value="Unassembled WGS sequence"/>
</dbReference>
<feature type="domain" description="HpcH/HpaI aldolase/citrate lyase" evidence="7">
    <location>
        <begin position="19"/>
        <end position="236"/>
    </location>
</feature>
<dbReference type="SUPFAM" id="SSF51621">
    <property type="entry name" value="Phosphoenolpyruvate/pyruvate domain"/>
    <property type="match status" value="1"/>
</dbReference>
<evidence type="ECO:0000256" key="2">
    <source>
        <dbReference type="ARBA" id="ARBA00005568"/>
    </source>
</evidence>
<keyword evidence="8" id="KW-0456">Lyase</keyword>
<dbReference type="RefSeq" id="WP_248667000.1">
    <property type="nucleotide sequence ID" value="NZ_JALPRX010000040.1"/>
</dbReference>
<dbReference type="Pfam" id="PF03328">
    <property type="entry name" value="HpcH_HpaI"/>
    <property type="match status" value="1"/>
</dbReference>
<reference evidence="8" key="1">
    <citation type="submission" date="2022-04" db="EMBL/GenBank/DDBJ databases">
        <title>Roseomonas acroporae sp. nov., isolated from coral Acropora digitifera.</title>
        <authorList>
            <person name="Sun H."/>
        </authorList>
    </citation>
    <scope>NUCLEOTIDE SEQUENCE</scope>
    <source>
        <strain evidence="8">NAR14</strain>
    </source>
</reference>
<comment type="cofactor">
    <cofactor evidence="1">
        <name>Mg(2+)</name>
        <dbReference type="ChEBI" id="CHEBI:18420"/>
    </cofactor>
</comment>
<feature type="binding site" evidence="6">
    <location>
        <position position="168"/>
    </location>
    <ligand>
        <name>Mg(2+)</name>
        <dbReference type="ChEBI" id="CHEBI:18420"/>
    </ligand>
</feature>
<dbReference type="GO" id="GO:0006107">
    <property type="term" value="P:oxaloacetate metabolic process"/>
    <property type="evidence" value="ECO:0007669"/>
    <property type="project" value="TreeGrafter"/>
</dbReference>
<accession>A0A9X2BXD7</accession>
<keyword evidence="9" id="KW-1185">Reference proteome</keyword>
<gene>
    <name evidence="8" type="ORF">M0638_10825</name>
</gene>
<dbReference type="Gene3D" id="3.20.20.60">
    <property type="entry name" value="Phosphoenolpyruvate-binding domains"/>
    <property type="match status" value="1"/>
</dbReference>
<name>A0A9X2BXD7_9PROT</name>
<comment type="caution">
    <text evidence="8">The sequence shown here is derived from an EMBL/GenBank/DDBJ whole genome shotgun (WGS) entry which is preliminary data.</text>
</comment>
<dbReference type="GO" id="GO:0016829">
    <property type="term" value="F:lyase activity"/>
    <property type="evidence" value="ECO:0007669"/>
    <property type="project" value="UniProtKB-KW"/>
</dbReference>
<dbReference type="EMBL" id="JALPRX010000040">
    <property type="protein sequence ID" value="MCK8784875.1"/>
    <property type="molecule type" value="Genomic_DNA"/>
</dbReference>
<keyword evidence="4 6" id="KW-0460">Magnesium</keyword>
<dbReference type="InterPro" id="IPR005000">
    <property type="entry name" value="Aldolase/citrate-lyase_domain"/>
</dbReference>
<sequence>MPAPTPAPIPGAAPVRPRRSVLYMPAANARALEKARTLPADALILDLEDAVAPAAKAEARERAVAAAASGAYAPREVAIRVNALATPWGRADLAAAARSGADAVVLPKVEAAQQLREAAAVLEAAGAPPGMALWAMLETPRGLLRAADIAETALPRHPLACLVMGTSDLAKELRAAHTRDRLPLLTGLGLCLLAARANGLAALDGVHLDIGDLAGFEAACLQGRELGFDGKTLIHPSTLAIANRVFGPTEAELAEAGRIIAAHAEAEAAGKGVVLLDGKLVESLHVEQAHRQLALGAAIAALAVASPPAPG</sequence>
<feature type="binding site" evidence="6">
    <location>
        <position position="138"/>
    </location>
    <ligand>
        <name>Mg(2+)</name>
        <dbReference type="ChEBI" id="CHEBI:18420"/>
    </ligand>
</feature>
<evidence type="ECO:0000256" key="4">
    <source>
        <dbReference type="ARBA" id="ARBA00022842"/>
    </source>
</evidence>
<dbReference type="AlphaFoldDB" id="A0A9X2BXD7"/>
<dbReference type="PANTHER" id="PTHR32308">
    <property type="entry name" value="LYASE BETA SUBUNIT, PUTATIVE (AFU_ORTHOLOGUE AFUA_4G13030)-RELATED"/>
    <property type="match status" value="1"/>
</dbReference>
<evidence type="ECO:0000256" key="5">
    <source>
        <dbReference type="PIRSR" id="PIRSR015582-1"/>
    </source>
</evidence>
<dbReference type="InterPro" id="IPR015813">
    <property type="entry name" value="Pyrv/PenolPyrv_kinase-like_dom"/>
</dbReference>
<dbReference type="PIRSF" id="PIRSF015582">
    <property type="entry name" value="Cit_lyase_B"/>
    <property type="match status" value="1"/>
</dbReference>
<evidence type="ECO:0000256" key="1">
    <source>
        <dbReference type="ARBA" id="ARBA00001946"/>
    </source>
</evidence>
<dbReference type="InterPro" id="IPR011206">
    <property type="entry name" value="Citrate_lyase_beta/mcl1/mcl2"/>
</dbReference>
<dbReference type="PANTHER" id="PTHR32308:SF10">
    <property type="entry name" value="CITRATE LYASE SUBUNIT BETA"/>
    <property type="match status" value="1"/>
</dbReference>
<dbReference type="InterPro" id="IPR040442">
    <property type="entry name" value="Pyrv_kinase-like_dom_sf"/>
</dbReference>
<dbReference type="GO" id="GO:0000287">
    <property type="term" value="F:magnesium ion binding"/>
    <property type="evidence" value="ECO:0007669"/>
    <property type="project" value="TreeGrafter"/>
</dbReference>
<organism evidence="8 9">
    <name type="scientific">Roseomonas acroporae</name>
    <dbReference type="NCBI Taxonomy" id="2937791"/>
    <lineage>
        <taxon>Bacteria</taxon>
        <taxon>Pseudomonadati</taxon>
        <taxon>Pseudomonadota</taxon>
        <taxon>Alphaproteobacteria</taxon>
        <taxon>Acetobacterales</taxon>
        <taxon>Roseomonadaceae</taxon>
        <taxon>Roseomonas</taxon>
    </lineage>
</organism>
<feature type="binding site" evidence="5">
    <location>
        <position position="138"/>
    </location>
    <ligand>
        <name>substrate</name>
    </ligand>
</feature>
<evidence type="ECO:0000313" key="9">
    <source>
        <dbReference type="Proteomes" id="UP001139516"/>
    </source>
</evidence>
<keyword evidence="3 6" id="KW-0479">Metal-binding</keyword>
<evidence type="ECO:0000256" key="3">
    <source>
        <dbReference type="ARBA" id="ARBA00022723"/>
    </source>
</evidence>
<proteinExistence type="inferred from homology"/>
<comment type="similarity">
    <text evidence="2">Belongs to the HpcH/HpaI aldolase family.</text>
</comment>
<protein>
    <submittedName>
        <fullName evidence="8">CoA ester lyase</fullName>
    </submittedName>
</protein>